<evidence type="ECO:0000256" key="5">
    <source>
        <dbReference type="ARBA" id="ARBA00022692"/>
    </source>
</evidence>
<dbReference type="InterPro" id="IPR052017">
    <property type="entry name" value="TSUP"/>
</dbReference>
<dbReference type="OrthoDB" id="7028171at2"/>
<feature type="transmembrane region" description="Helical" evidence="8">
    <location>
        <begin position="9"/>
        <end position="35"/>
    </location>
</feature>
<keyword evidence="6 8" id="KW-1133">Transmembrane helix</keyword>
<keyword evidence="7 8" id="KW-0472">Membrane</keyword>
<evidence type="ECO:0000256" key="1">
    <source>
        <dbReference type="ARBA" id="ARBA00004651"/>
    </source>
</evidence>
<keyword evidence="3" id="KW-0813">Transport</keyword>
<evidence type="ECO:0000313" key="9">
    <source>
        <dbReference type="EMBL" id="TYR34561.1"/>
    </source>
</evidence>
<sequence length="256" mass="27297">MDSLLTDPWFYAAAVPAVILVGLSKGGLGGAMALIGVPLMALVVSPVQAAAIMLPILIVMDMVSLWTWRGERDPVTLKLMLPGAMLGIGIGWLTAAVVTTGAVRLIVGVVALAFFARWLALKLAAREHSAEHGPVRAGFWGVVTGFTSFVAHAGGPPYQVYALPLRQSPAIYVGTSVVFFAIVNAVKLIPYLALGQFDSTNLTASAVLMPIAPVATLAGAWIVRRMKPEVFYPFMYGMIFIVGIKLVWDGIFEIWG</sequence>
<feature type="transmembrane region" description="Helical" evidence="8">
    <location>
        <begin position="230"/>
        <end position="248"/>
    </location>
</feature>
<reference evidence="9 10" key="2">
    <citation type="submission" date="2019-09" db="EMBL/GenBank/DDBJ databases">
        <title>Mesorhizobium sp. MaA-C15 isolated from Microcystis aeruginosa.</title>
        <authorList>
            <person name="Jeong S.E."/>
            <person name="Jin H.M."/>
            <person name="Jeon C.O."/>
        </authorList>
    </citation>
    <scope>NUCLEOTIDE SEQUENCE [LARGE SCALE GENOMIC DNA]</scope>
    <source>
        <strain evidence="9 10">MaA-C15</strain>
    </source>
</reference>
<keyword evidence="10" id="KW-1185">Reference proteome</keyword>
<evidence type="ECO:0000256" key="2">
    <source>
        <dbReference type="ARBA" id="ARBA00009142"/>
    </source>
</evidence>
<proteinExistence type="inferred from homology"/>
<feature type="transmembrane region" description="Helical" evidence="8">
    <location>
        <begin position="105"/>
        <end position="125"/>
    </location>
</feature>
<dbReference type="EMBL" id="VSZS01000055">
    <property type="protein sequence ID" value="TYR34561.1"/>
    <property type="molecule type" value="Genomic_DNA"/>
</dbReference>
<comment type="subcellular location">
    <subcellularLocation>
        <location evidence="1 8">Cell membrane</location>
        <topology evidence="1 8">Multi-pass membrane protein</topology>
    </subcellularLocation>
</comment>
<gene>
    <name evidence="9" type="ORF">FY036_04180</name>
</gene>
<feature type="transmembrane region" description="Helical" evidence="8">
    <location>
        <begin position="137"/>
        <end position="158"/>
    </location>
</feature>
<evidence type="ECO:0000313" key="10">
    <source>
        <dbReference type="Proteomes" id="UP000323258"/>
    </source>
</evidence>
<feature type="transmembrane region" description="Helical" evidence="8">
    <location>
        <begin position="79"/>
        <end position="99"/>
    </location>
</feature>
<evidence type="ECO:0000256" key="3">
    <source>
        <dbReference type="ARBA" id="ARBA00022448"/>
    </source>
</evidence>
<dbReference type="Proteomes" id="UP000323258">
    <property type="component" value="Unassembled WGS sequence"/>
</dbReference>
<keyword evidence="5 8" id="KW-0812">Transmembrane</keyword>
<evidence type="ECO:0000256" key="7">
    <source>
        <dbReference type="ARBA" id="ARBA00023136"/>
    </source>
</evidence>
<feature type="transmembrane region" description="Helical" evidence="8">
    <location>
        <begin position="47"/>
        <end position="67"/>
    </location>
</feature>
<evidence type="ECO:0000256" key="6">
    <source>
        <dbReference type="ARBA" id="ARBA00022989"/>
    </source>
</evidence>
<organism evidence="9 10">
    <name type="scientific">Neoaquamicrobium microcysteis</name>
    <dbReference type="NCBI Taxonomy" id="2682781"/>
    <lineage>
        <taxon>Bacteria</taxon>
        <taxon>Pseudomonadati</taxon>
        <taxon>Pseudomonadota</taxon>
        <taxon>Alphaproteobacteria</taxon>
        <taxon>Hyphomicrobiales</taxon>
        <taxon>Phyllobacteriaceae</taxon>
        <taxon>Neoaquamicrobium</taxon>
    </lineage>
</organism>
<comment type="caution">
    <text evidence="9">The sequence shown here is derived from an EMBL/GenBank/DDBJ whole genome shotgun (WGS) entry which is preliminary data.</text>
</comment>
<dbReference type="RefSeq" id="WP_148913452.1">
    <property type="nucleotide sequence ID" value="NZ_VSZS01000055.1"/>
</dbReference>
<accession>A0A5D4H0K0</accession>
<name>A0A5D4H0K0_9HYPH</name>
<dbReference type="Pfam" id="PF01925">
    <property type="entry name" value="TauE"/>
    <property type="match status" value="1"/>
</dbReference>
<protein>
    <recommendedName>
        <fullName evidence="8">Probable membrane transporter protein</fullName>
    </recommendedName>
</protein>
<dbReference type="GO" id="GO:0005886">
    <property type="term" value="C:plasma membrane"/>
    <property type="evidence" value="ECO:0007669"/>
    <property type="project" value="UniProtKB-SubCell"/>
</dbReference>
<comment type="similarity">
    <text evidence="2 8">Belongs to the 4-toluene sulfonate uptake permease (TSUP) (TC 2.A.102) family.</text>
</comment>
<feature type="transmembrane region" description="Helical" evidence="8">
    <location>
        <begin position="206"/>
        <end position="224"/>
    </location>
</feature>
<dbReference type="PANTHER" id="PTHR30269:SF37">
    <property type="entry name" value="MEMBRANE TRANSPORTER PROTEIN"/>
    <property type="match status" value="1"/>
</dbReference>
<feature type="transmembrane region" description="Helical" evidence="8">
    <location>
        <begin position="170"/>
        <end position="194"/>
    </location>
</feature>
<dbReference type="InterPro" id="IPR002781">
    <property type="entry name" value="TM_pro_TauE-like"/>
</dbReference>
<dbReference type="PANTHER" id="PTHR30269">
    <property type="entry name" value="TRANSMEMBRANE PROTEIN YFCA"/>
    <property type="match status" value="1"/>
</dbReference>
<reference evidence="9 10" key="1">
    <citation type="submission" date="2019-08" db="EMBL/GenBank/DDBJ databases">
        <authorList>
            <person name="Seo Y.L."/>
        </authorList>
    </citation>
    <scope>NUCLEOTIDE SEQUENCE [LARGE SCALE GENOMIC DNA]</scope>
    <source>
        <strain evidence="9 10">MaA-C15</strain>
    </source>
</reference>
<keyword evidence="4 8" id="KW-1003">Cell membrane</keyword>
<evidence type="ECO:0000256" key="8">
    <source>
        <dbReference type="RuleBase" id="RU363041"/>
    </source>
</evidence>
<dbReference type="AlphaFoldDB" id="A0A5D4H0K0"/>
<evidence type="ECO:0000256" key="4">
    <source>
        <dbReference type="ARBA" id="ARBA00022475"/>
    </source>
</evidence>